<evidence type="ECO:0000256" key="2">
    <source>
        <dbReference type="ARBA" id="ARBA00022723"/>
    </source>
</evidence>
<accession>A0ABY7VWW9</accession>
<evidence type="ECO:0000256" key="4">
    <source>
        <dbReference type="ARBA" id="ARBA00022837"/>
    </source>
</evidence>
<dbReference type="InterPro" id="IPR000917">
    <property type="entry name" value="Sulfatase_N"/>
</dbReference>
<feature type="chain" id="PRO_5045779981" evidence="5">
    <location>
        <begin position="21"/>
        <end position="535"/>
    </location>
</feature>
<dbReference type="Gene3D" id="3.30.1120.10">
    <property type="match status" value="1"/>
</dbReference>
<evidence type="ECO:0000256" key="3">
    <source>
        <dbReference type="ARBA" id="ARBA00022801"/>
    </source>
</evidence>
<name>A0ABY7VWW9_9BACT</name>
<dbReference type="PROSITE" id="PS00523">
    <property type="entry name" value="SULFATASE_1"/>
    <property type="match status" value="1"/>
</dbReference>
<dbReference type="PANTHER" id="PTHR42693">
    <property type="entry name" value="ARYLSULFATASE FAMILY MEMBER"/>
    <property type="match status" value="1"/>
</dbReference>
<dbReference type="Proteomes" id="UP001214250">
    <property type="component" value="Chromosome 2"/>
</dbReference>
<dbReference type="InterPro" id="IPR050738">
    <property type="entry name" value="Sulfatase"/>
</dbReference>
<dbReference type="PANTHER" id="PTHR42693:SF53">
    <property type="entry name" value="ENDO-4-O-SULFATASE"/>
    <property type="match status" value="1"/>
</dbReference>
<comment type="similarity">
    <text evidence="1">Belongs to the sulfatase family.</text>
</comment>
<evidence type="ECO:0000256" key="5">
    <source>
        <dbReference type="SAM" id="SignalP"/>
    </source>
</evidence>
<feature type="domain" description="Sulfatase N-terminal" evidence="6">
    <location>
        <begin position="24"/>
        <end position="381"/>
    </location>
</feature>
<dbReference type="SUPFAM" id="SSF53649">
    <property type="entry name" value="Alkaline phosphatase-like"/>
    <property type="match status" value="1"/>
</dbReference>
<dbReference type="RefSeq" id="WP_274152361.1">
    <property type="nucleotide sequence ID" value="NZ_CP117812.1"/>
</dbReference>
<dbReference type="Gene3D" id="3.40.720.10">
    <property type="entry name" value="Alkaline Phosphatase, subunit A"/>
    <property type="match status" value="1"/>
</dbReference>
<feature type="signal peptide" evidence="5">
    <location>
        <begin position="1"/>
        <end position="20"/>
    </location>
</feature>
<proteinExistence type="inferred from homology"/>
<dbReference type="PROSITE" id="PS00149">
    <property type="entry name" value="SULFATASE_2"/>
    <property type="match status" value="1"/>
</dbReference>
<keyword evidence="2" id="KW-0479">Metal-binding</keyword>
<evidence type="ECO:0000313" key="8">
    <source>
        <dbReference type="Proteomes" id="UP001214250"/>
    </source>
</evidence>
<dbReference type="EMBL" id="CP117812">
    <property type="protein sequence ID" value="WDE97769.1"/>
    <property type="molecule type" value="Genomic_DNA"/>
</dbReference>
<evidence type="ECO:0000259" key="6">
    <source>
        <dbReference type="Pfam" id="PF00884"/>
    </source>
</evidence>
<keyword evidence="8" id="KW-1185">Reference proteome</keyword>
<dbReference type="Pfam" id="PF00884">
    <property type="entry name" value="Sulfatase"/>
    <property type="match status" value="1"/>
</dbReference>
<organism evidence="7 8">
    <name type="scientific">Lentisphaera profundi</name>
    <dbReference type="NCBI Taxonomy" id="1658616"/>
    <lineage>
        <taxon>Bacteria</taxon>
        <taxon>Pseudomonadati</taxon>
        <taxon>Lentisphaerota</taxon>
        <taxon>Lentisphaeria</taxon>
        <taxon>Lentisphaerales</taxon>
        <taxon>Lentisphaeraceae</taxon>
        <taxon>Lentisphaera</taxon>
    </lineage>
</organism>
<keyword evidence="4" id="KW-0106">Calcium</keyword>
<evidence type="ECO:0000313" key="7">
    <source>
        <dbReference type="EMBL" id="WDE97769.1"/>
    </source>
</evidence>
<dbReference type="CDD" id="cd16143">
    <property type="entry name" value="ARS_like"/>
    <property type="match status" value="1"/>
</dbReference>
<reference evidence="7 8" key="1">
    <citation type="submission" date="2023-02" db="EMBL/GenBank/DDBJ databases">
        <title>Genome sequence of Lentisphaera profundi SAORIC-696.</title>
        <authorList>
            <person name="Kim e."/>
            <person name="Cho J.-C."/>
            <person name="Choi A."/>
            <person name="Kang I."/>
        </authorList>
    </citation>
    <scope>NUCLEOTIDE SEQUENCE [LARGE SCALE GENOMIC DNA]</scope>
    <source>
        <strain evidence="7 8">SAORIC-696</strain>
    </source>
</reference>
<protein>
    <submittedName>
        <fullName evidence="7">Arylsulfatase</fullName>
    </submittedName>
</protein>
<dbReference type="InterPro" id="IPR024607">
    <property type="entry name" value="Sulfatase_CS"/>
</dbReference>
<keyword evidence="3" id="KW-0378">Hydrolase</keyword>
<dbReference type="InterPro" id="IPR017850">
    <property type="entry name" value="Alkaline_phosphatase_core_sf"/>
</dbReference>
<evidence type="ECO:0000256" key="1">
    <source>
        <dbReference type="ARBA" id="ARBA00008779"/>
    </source>
</evidence>
<gene>
    <name evidence="7" type="ORF">PQO03_18240</name>
</gene>
<keyword evidence="5" id="KW-0732">Signal</keyword>
<sequence length="535" mass="58889">MSFNKIIMAVAGLMTLNLSAAPKPNIIYVLMDDMGQGDVSCFNSSSKIHTPHIDSLAANGMMFTDAHTNSAVCTPTRYGVLTGRYAWRTHLKRSVIGGTSPSLIKPGRMTLASMLKENGYHTGMIGKWHLGWDFSFHPDSVKIDPLYWGYTPGTKIDYAKGVKNGPDVHGFEYYYAIPSSLDIPPYLYVENGKVTNLEITERKGEEGERLWRAGPMAGDFDIEDVTPNFFRRANQFIKKNAQAEKPFFLYLPLPSPHTPILPIKKFQGMSGINAYGDFILQIDAHVGELIKTLKSTGIYDNTLLVFTADNGISPRADMTTINNAGHFSSNGFRGRKADIFEGGHRVPYIVSWPNGGVKAGSICDQTICTTDMLATLADVVGSTLPINAGEDSYSTLALLMQKPWDFKRPATVHHSINGSFAIRQGDWKLIFCAGSGGWPKSDLTPEMAKSQGLPVIQLYNLKSDPAETNNIFSSYPHIVDRLTALMQKYIQDGRSTPGKAQKNTGETPFLPEGFAELSAKLARQENQNVKVDGIK</sequence>